<name>A0A7U7EMZ4_9GAMM</name>
<dbReference type="AlphaFoldDB" id="A0A7U7EMZ4"/>
<proteinExistence type="predicted"/>
<organism evidence="1 2">
    <name type="scientific">Zestomonas carbonaria</name>
    <dbReference type="NCBI Taxonomy" id="2762745"/>
    <lineage>
        <taxon>Bacteria</taxon>
        <taxon>Pseudomonadati</taxon>
        <taxon>Pseudomonadota</taxon>
        <taxon>Gammaproteobacteria</taxon>
        <taxon>Pseudomonadales</taxon>
        <taxon>Pseudomonadaceae</taxon>
        <taxon>Zestomonas</taxon>
    </lineage>
</organism>
<reference evidence="1 2" key="1">
    <citation type="submission" date="2020-08" db="EMBL/GenBank/DDBJ databases">
        <authorList>
            <person name="Criscuolo A."/>
        </authorList>
    </citation>
    <scope>NUCLEOTIDE SEQUENCE [LARGE SCALE GENOMIC DNA]</scope>
    <source>
        <strain evidence="1">CIP111764</strain>
    </source>
</reference>
<dbReference type="Proteomes" id="UP000583387">
    <property type="component" value="Unassembled WGS sequence"/>
</dbReference>
<dbReference type="EMBL" id="CAJFCI010000035">
    <property type="protein sequence ID" value="CAD5107452.1"/>
    <property type="molecule type" value="Genomic_DNA"/>
</dbReference>
<gene>
    <name evidence="1" type="ORF">PSEWESI4_01725</name>
</gene>
<evidence type="ECO:0000313" key="1">
    <source>
        <dbReference type="EMBL" id="CAD5107452.1"/>
    </source>
</evidence>
<evidence type="ECO:0000313" key="2">
    <source>
        <dbReference type="Proteomes" id="UP000583387"/>
    </source>
</evidence>
<comment type="caution">
    <text evidence="1">The sequence shown here is derived from an EMBL/GenBank/DDBJ whole genome shotgun (WGS) entry which is preliminary data.</text>
</comment>
<sequence length="143" mass="16125">MLRVVGIKISRQLGKLIFTQHDRIGYSHLAHVNIEEPVIDRPDKRTTLTELLESLSQLFSPISCNRLALPKSEALFIKLKRVISSEPVSVRHALARGIITMCVCIQRKKLRHGIALATLGKCGDKVIHTVNSPFHIRLVNRPH</sequence>
<accession>A0A7U7EMZ4</accession>
<keyword evidence="2" id="KW-1185">Reference proteome</keyword>
<protein>
    <submittedName>
        <fullName evidence="1">Uncharacterized protein</fullName>
    </submittedName>
</protein>